<evidence type="ECO:0000256" key="2">
    <source>
        <dbReference type="ARBA" id="ARBA00006810"/>
    </source>
</evidence>
<dbReference type="InterPro" id="IPR000568">
    <property type="entry name" value="ATP_synth_F0_asu"/>
</dbReference>
<comment type="subcellular location">
    <subcellularLocation>
        <location evidence="1">Membrane</location>
        <topology evidence="1">Multi-pass membrane protein</topology>
    </subcellularLocation>
</comment>
<comment type="similarity">
    <text evidence="2">Belongs to the ATPase A chain family.</text>
</comment>
<organism evidence="12">
    <name type="scientific">Habrotrocha constricta</name>
    <name type="common">Rotifer</name>
    <dbReference type="NCBI Taxonomy" id="104786"/>
    <lineage>
        <taxon>Eukaryota</taxon>
        <taxon>Metazoa</taxon>
        <taxon>Spiralia</taxon>
        <taxon>Gnathifera</taxon>
        <taxon>Rotifera</taxon>
        <taxon>Eurotatoria</taxon>
        <taxon>Bdelloidea</taxon>
        <taxon>Philodinida</taxon>
        <taxon>Habrotrochidae</taxon>
        <taxon>Habrotrocha</taxon>
    </lineage>
</organism>
<protein>
    <submittedName>
        <fullName evidence="12">ATP synthase F0 subunit 6</fullName>
    </submittedName>
</protein>
<dbReference type="GO" id="GO:0015078">
    <property type="term" value="F:proton transmembrane transporter activity"/>
    <property type="evidence" value="ECO:0007669"/>
    <property type="project" value="InterPro"/>
</dbReference>
<proteinExistence type="inferred from homology"/>
<evidence type="ECO:0000313" key="12">
    <source>
        <dbReference type="EMBL" id="AFQ96940.1"/>
    </source>
</evidence>
<evidence type="ECO:0000256" key="3">
    <source>
        <dbReference type="ARBA" id="ARBA00022448"/>
    </source>
</evidence>
<evidence type="ECO:0000256" key="5">
    <source>
        <dbReference type="ARBA" id="ARBA00022692"/>
    </source>
</evidence>
<keyword evidence="9 11" id="KW-0472">Membrane</keyword>
<dbReference type="CDD" id="cd00310">
    <property type="entry name" value="ATP-synt_Fo_a_6"/>
    <property type="match status" value="1"/>
</dbReference>
<name>J7KCL3_HABCO</name>
<dbReference type="Gene3D" id="1.20.120.220">
    <property type="entry name" value="ATP synthase, F0 complex, subunit A"/>
    <property type="match status" value="1"/>
</dbReference>
<accession>J7KCL3</accession>
<dbReference type="Pfam" id="PF00119">
    <property type="entry name" value="ATP-synt_A"/>
    <property type="match status" value="1"/>
</dbReference>
<evidence type="ECO:0000256" key="11">
    <source>
        <dbReference type="SAM" id="Phobius"/>
    </source>
</evidence>
<feature type="transmembrane region" description="Helical" evidence="11">
    <location>
        <begin position="50"/>
        <end position="70"/>
    </location>
</feature>
<evidence type="ECO:0000256" key="7">
    <source>
        <dbReference type="ARBA" id="ARBA00022989"/>
    </source>
</evidence>
<feature type="transmembrane region" description="Helical" evidence="11">
    <location>
        <begin position="7"/>
        <end position="30"/>
    </location>
</feature>
<dbReference type="GO" id="GO:0015986">
    <property type="term" value="P:proton motive force-driven ATP synthesis"/>
    <property type="evidence" value="ECO:0007669"/>
    <property type="project" value="InterPro"/>
</dbReference>
<evidence type="ECO:0000256" key="6">
    <source>
        <dbReference type="ARBA" id="ARBA00022781"/>
    </source>
</evidence>
<evidence type="ECO:0000256" key="9">
    <source>
        <dbReference type="ARBA" id="ARBA00023136"/>
    </source>
</evidence>
<dbReference type="SUPFAM" id="SSF81336">
    <property type="entry name" value="F1F0 ATP synthase subunit A"/>
    <property type="match status" value="1"/>
</dbReference>
<dbReference type="EMBL" id="JX183994">
    <property type="protein sequence ID" value="AFQ96940.1"/>
    <property type="molecule type" value="Genomic_DNA"/>
</dbReference>
<feature type="non-terminal residue" evidence="12">
    <location>
        <position position="1"/>
    </location>
</feature>
<evidence type="ECO:0000256" key="8">
    <source>
        <dbReference type="ARBA" id="ARBA00023065"/>
    </source>
</evidence>
<keyword evidence="5 11" id="KW-0812">Transmembrane</keyword>
<dbReference type="InterPro" id="IPR035908">
    <property type="entry name" value="F0_ATP_A_sf"/>
</dbReference>
<evidence type="ECO:0000256" key="10">
    <source>
        <dbReference type="ARBA" id="ARBA00023310"/>
    </source>
</evidence>
<keyword evidence="12" id="KW-0496">Mitochondrion</keyword>
<gene>
    <name evidence="12" type="primary">ATP6</name>
</gene>
<keyword evidence="3" id="KW-0813">Transport</keyword>
<keyword evidence="8" id="KW-0406">Ion transport</keyword>
<keyword evidence="10" id="KW-0066">ATP synthesis</keyword>
<dbReference type="GO" id="GO:0045259">
    <property type="term" value="C:proton-transporting ATP synthase complex"/>
    <property type="evidence" value="ECO:0007669"/>
    <property type="project" value="UniProtKB-KW"/>
</dbReference>
<dbReference type="AlphaFoldDB" id="J7KCL3"/>
<sequence length="209" mass="24348">IEFKEKLVSLFMMLIFSIIMLMLLFMNFSMMASKMNLVFVMKIFMEIKSISYFLIKIMLAVVVFLFLNYNSYIYYSVGLSMNYGYVFIYAFAMVLLLWGLWSVNNIISMLSHFLPLGIEGLLKVFIPVLELIGVLIRPMTLAIRLATNISCGHVVLLMFSFFAFNVANYLVISISLLLFGLYFIEFLVCAIQAYVFWSLIYIYMMEMEI</sequence>
<keyword evidence="7 11" id="KW-1133">Transmembrane helix</keyword>
<keyword evidence="6" id="KW-0375">Hydrogen ion transport</keyword>
<keyword evidence="4" id="KW-0138">CF(0)</keyword>
<evidence type="ECO:0000256" key="1">
    <source>
        <dbReference type="ARBA" id="ARBA00004141"/>
    </source>
</evidence>
<feature type="transmembrane region" description="Helical" evidence="11">
    <location>
        <begin position="170"/>
        <end position="203"/>
    </location>
</feature>
<evidence type="ECO:0000256" key="4">
    <source>
        <dbReference type="ARBA" id="ARBA00022547"/>
    </source>
</evidence>
<reference evidence="12" key="1">
    <citation type="journal article" date="2012" name="PLoS ONE">
        <title>A Mitogenomic Re-Evaluation of the Bdelloid Phylogeny and Relationships among the Syndermata.</title>
        <authorList>
            <person name="Lasek-Nesselquist E."/>
        </authorList>
    </citation>
    <scope>NUCLEOTIDE SEQUENCE</scope>
</reference>
<feature type="transmembrane region" description="Helical" evidence="11">
    <location>
        <begin position="82"/>
        <end position="101"/>
    </location>
</feature>
<geneLocation type="mitochondrion" evidence="12"/>
<feature type="transmembrane region" description="Helical" evidence="11">
    <location>
        <begin position="113"/>
        <end position="136"/>
    </location>
</feature>